<dbReference type="Gene3D" id="3.40.50.1000">
    <property type="entry name" value="HAD superfamily/HAD-like"/>
    <property type="match status" value="1"/>
</dbReference>
<sequence length="198" mass="23195">MKKEKIYCFDFDGTLTYKDTLIEFIRYSKGTLSLFAGFLFYSPLLILMKLHLYPNWKVKQKIFTLYYKGMRVGYFDQLCHAFANDRSNLLRWQAFLKIAEVLRQGAQVMIVSASPDSWVRPFVGEGPVVIGTQLEVVDGRLTGRFKTKNCYGQEKVNRIKEVLKDPREHYEIFAYGDSRGDKEMLDFADKGFYKPFRD</sequence>
<dbReference type="RefSeq" id="WP_252760616.1">
    <property type="nucleotide sequence ID" value="NZ_JAMXLY010000014.1"/>
</dbReference>
<dbReference type="InterPro" id="IPR036412">
    <property type="entry name" value="HAD-like_sf"/>
</dbReference>
<feature type="transmembrane region" description="Helical" evidence="4">
    <location>
        <begin position="32"/>
        <end position="52"/>
    </location>
</feature>
<keyword evidence="4" id="KW-1133">Transmembrane helix</keyword>
<evidence type="ECO:0000256" key="2">
    <source>
        <dbReference type="ARBA" id="ARBA00022801"/>
    </source>
</evidence>
<evidence type="ECO:0000313" key="5">
    <source>
        <dbReference type="EMBL" id="MCO6025255.1"/>
    </source>
</evidence>
<dbReference type="Pfam" id="PF12710">
    <property type="entry name" value="HAD"/>
    <property type="match status" value="1"/>
</dbReference>
<name>A0ABT1BWP7_9BACT</name>
<dbReference type="InterPro" id="IPR023214">
    <property type="entry name" value="HAD_sf"/>
</dbReference>
<reference evidence="5 6" key="1">
    <citation type="submission" date="2022-06" db="EMBL/GenBank/DDBJ databases">
        <title>A taxonomic note on the genus Prevotella: Description of four novel genera and emended description of the genera Hallella and Xylanibacter.</title>
        <authorList>
            <person name="Hitch T.C.A."/>
        </authorList>
    </citation>
    <scope>NUCLEOTIDE SEQUENCE [LARGE SCALE GENOMIC DNA]</scope>
    <source>
        <strain evidence="5 6">DSM 100619</strain>
    </source>
</reference>
<dbReference type="Gene3D" id="1.20.1440.100">
    <property type="entry name" value="SG protein - dephosphorylation function"/>
    <property type="match status" value="1"/>
</dbReference>
<keyword evidence="2" id="KW-0378">Hydrolase</keyword>
<dbReference type="EMBL" id="JAMXLY010000014">
    <property type="protein sequence ID" value="MCO6025255.1"/>
    <property type="molecule type" value="Genomic_DNA"/>
</dbReference>
<organism evidence="5 6">
    <name type="scientific">Segatella cerevisiae</name>
    <dbReference type="NCBI Taxonomy" id="2053716"/>
    <lineage>
        <taxon>Bacteria</taxon>
        <taxon>Pseudomonadati</taxon>
        <taxon>Bacteroidota</taxon>
        <taxon>Bacteroidia</taxon>
        <taxon>Bacteroidales</taxon>
        <taxon>Prevotellaceae</taxon>
        <taxon>Segatella</taxon>
    </lineage>
</organism>
<dbReference type="PANTHER" id="PTHR43344">
    <property type="entry name" value="PHOSPHOSERINE PHOSPHATASE"/>
    <property type="match status" value="1"/>
</dbReference>
<gene>
    <name evidence="5" type="ORF">NG821_05280</name>
</gene>
<dbReference type="SUPFAM" id="SSF56784">
    <property type="entry name" value="HAD-like"/>
    <property type="match status" value="1"/>
</dbReference>
<evidence type="ECO:0000256" key="1">
    <source>
        <dbReference type="ARBA" id="ARBA00022723"/>
    </source>
</evidence>
<dbReference type="InterPro" id="IPR050582">
    <property type="entry name" value="HAD-like_SerB"/>
</dbReference>
<keyword evidence="4" id="KW-0472">Membrane</keyword>
<protein>
    <submittedName>
        <fullName evidence="5">Haloacid dehalogenase-like hydrolase</fullName>
    </submittedName>
</protein>
<dbReference type="PANTHER" id="PTHR43344:SF13">
    <property type="entry name" value="PHOSPHATASE RV3661-RELATED"/>
    <property type="match status" value="1"/>
</dbReference>
<accession>A0ABT1BWP7</accession>
<evidence type="ECO:0000256" key="4">
    <source>
        <dbReference type="SAM" id="Phobius"/>
    </source>
</evidence>
<dbReference type="Proteomes" id="UP001204015">
    <property type="component" value="Unassembled WGS sequence"/>
</dbReference>
<comment type="caution">
    <text evidence="5">The sequence shown here is derived from an EMBL/GenBank/DDBJ whole genome shotgun (WGS) entry which is preliminary data.</text>
</comment>
<proteinExistence type="predicted"/>
<dbReference type="NCBIfam" id="TIGR01488">
    <property type="entry name" value="HAD-SF-IB"/>
    <property type="match status" value="1"/>
</dbReference>
<evidence type="ECO:0000256" key="3">
    <source>
        <dbReference type="ARBA" id="ARBA00022842"/>
    </source>
</evidence>
<keyword evidence="4" id="KW-0812">Transmembrane</keyword>
<keyword evidence="3" id="KW-0460">Magnesium</keyword>
<keyword evidence="6" id="KW-1185">Reference proteome</keyword>
<evidence type="ECO:0000313" key="6">
    <source>
        <dbReference type="Proteomes" id="UP001204015"/>
    </source>
</evidence>
<keyword evidence="1" id="KW-0479">Metal-binding</keyword>